<sequence>MKIVEVCPYDMARHGGVQNHILDLAAWLTRHGHEVRIIAPPPLKGADVPGVTHVGRSKLIGVLGTVTEISYLPGGEKRALAEELNAWGADVLHMHTPWTPLLAWQVWRAARLPSVATFHATLPESAQRGLSGFAYGAAGRYFLKRLEAAVVPSVSPLAHLIPPQGVAGPRILPPTIDLSDWRRAALAGDKPTDPQAPHVVFLGRLEDRKGVGVLLEAWKAVAACLPRARLTIAGSGPQQNLVDSALAADSGRSITHLPAPDRDAARKLVAEADLFAAPAPYGESFGLVLIEAMAAGTVPVAAANTGYRTVLEGGGEKLMVPPGNAGALAERILELAASPGLLREARNWGMERAARFDVEAVGPRYVELFEEVRQASRRAKGAGTSGSASFA</sequence>
<dbReference type="Pfam" id="PF00534">
    <property type="entry name" value="Glycos_transf_1"/>
    <property type="match status" value="1"/>
</dbReference>
<evidence type="ECO:0000313" key="3">
    <source>
        <dbReference type="EMBL" id="MBA5778734.1"/>
    </source>
</evidence>
<comment type="caution">
    <text evidence="3">The sequence shown here is derived from an EMBL/GenBank/DDBJ whole genome shotgun (WGS) entry which is preliminary data.</text>
</comment>
<organism evidence="3 4">
    <name type="scientific">Stappia albiluteola</name>
    <dbReference type="NCBI Taxonomy" id="2758565"/>
    <lineage>
        <taxon>Bacteria</taxon>
        <taxon>Pseudomonadati</taxon>
        <taxon>Pseudomonadota</taxon>
        <taxon>Alphaproteobacteria</taxon>
        <taxon>Hyphomicrobiales</taxon>
        <taxon>Stappiaceae</taxon>
        <taxon>Stappia</taxon>
    </lineage>
</organism>
<accession>A0A839AII3</accession>
<dbReference type="CDD" id="cd03801">
    <property type="entry name" value="GT4_PimA-like"/>
    <property type="match status" value="1"/>
</dbReference>
<dbReference type="SUPFAM" id="SSF53756">
    <property type="entry name" value="UDP-Glycosyltransferase/glycogen phosphorylase"/>
    <property type="match status" value="1"/>
</dbReference>
<dbReference type="PANTHER" id="PTHR45947">
    <property type="entry name" value="SULFOQUINOVOSYL TRANSFERASE SQD2"/>
    <property type="match status" value="1"/>
</dbReference>
<feature type="domain" description="Glycosyl transferase family 1" evidence="1">
    <location>
        <begin position="193"/>
        <end position="344"/>
    </location>
</feature>
<dbReference type="Gene3D" id="3.40.50.2000">
    <property type="entry name" value="Glycogen Phosphorylase B"/>
    <property type="match status" value="2"/>
</dbReference>
<evidence type="ECO:0000313" key="4">
    <source>
        <dbReference type="Proteomes" id="UP000541109"/>
    </source>
</evidence>
<dbReference type="RefSeq" id="WP_182167338.1">
    <property type="nucleotide sequence ID" value="NZ_JACFXV010000064.1"/>
</dbReference>
<proteinExistence type="predicted"/>
<dbReference type="EMBL" id="JACFXV010000064">
    <property type="protein sequence ID" value="MBA5778734.1"/>
    <property type="molecule type" value="Genomic_DNA"/>
</dbReference>
<feature type="domain" description="Glycosyltransferase subfamily 4-like N-terminal" evidence="2">
    <location>
        <begin position="15"/>
        <end position="179"/>
    </location>
</feature>
<keyword evidence="3" id="KW-0808">Transferase</keyword>
<gene>
    <name evidence="3" type="ORF">H2509_16540</name>
</gene>
<dbReference type="InterPro" id="IPR028098">
    <property type="entry name" value="Glyco_trans_4-like_N"/>
</dbReference>
<dbReference type="PANTHER" id="PTHR45947:SF3">
    <property type="entry name" value="SULFOQUINOVOSYL TRANSFERASE SQD2"/>
    <property type="match status" value="1"/>
</dbReference>
<protein>
    <submittedName>
        <fullName evidence="3">Glycosyltransferase family 4 protein</fullName>
    </submittedName>
</protein>
<dbReference type="GO" id="GO:0016757">
    <property type="term" value="F:glycosyltransferase activity"/>
    <property type="evidence" value="ECO:0007669"/>
    <property type="project" value="InterPro"/>
</dbReference>
<dbReference type="InterPro" id="IPR050194">
    <property type="entry name" value="Glycosyltransferase_grp1"/>
</dbReference>
<dbReference type="AlphaFoldDB" id="A0A839AII3"/>
<evidence type="ECO:0000259" key="2">
    <source>
        <dbReference type="Pfam" id="PF13439"/>
    </source>
</evidence>
<dbReference type="Proteomes" id="UP000541109">
    <property type="component" value="Unassembled WGS sequence"/>
</dbReference>
<dbReference type="InterPro" id="IPR001296">
    <property type="entry name" value="Glyco_trans_1"/>
</dbReference>
<keyword evidence="4" id="KW-1185">Reference proteome</keyword>
<evidence type="ECO:0000259" key="1">
    <source>
        <dbReference type="Pfam" id="PF00534"/>
    </source>
</evidence>
<dbReference type="Pfam" id="PF13439">
    <property type="entry name" value="Glyco_transf_4"/>
    <property type="match status" value="1"/>
</dbReference>
<name>A0A839AII3_9HYPH</name>
<reference evidence="3 4" key="1">
    <citation type="submission" date="2020-07" db="EMBL/GenBank/DDBJ databases">
        <title>Stappia sp., F7233, whole genome shotgun sequencing project.</title>
        <authorList>
            <person name="Jiang S."/>
            <person name="Liu Z.W."/>
            <person name="Du Z.J."/>
        </authorList>
    </citation>
    <scope>NUCLEOTIDE SEQUENCE [LARGE SCALE GENOMIC DNA]</scope>
    <source>
        <strain evidence="3 4">F7233</strain>
    </source>
</reference>